<protein>
    <recommendedName>
        <fullName evidence="3">ATP-binding cassette domain-containing protein</fullName>
    </recommendedName>
</protein>
<dbReference type="InterPro" id="IPR027417">
    <property type="entry name" value="P-loop_NTPase"/>
</dbReference>
<evidence type="ECO:0000313" key="2">
    <source>
        <dbReference type="Proteomes" id="UP001518990"/>
    </source>
</evidence>
<sequence length="91" mass="9767">MAERPTRLNLPPATISADERRRVNLAHGFAPGYPILLLDEPTASLDDADRKVAITLIAGGKAAIIGTFRDLDARNRAADCLFEALPIQDAA</sequence>
<dbReference type="EMBL" id="JACTNF010000005">
    <property type="protein sequence ID" value="MBO1074510.1"/>
    <property type="molecule type" value="Genomic_DNA"/>
</dbReference>
<dbReference type="RefSeq" id="WP_207446080.1">
    <property type="nucleotide sequence ID" value="NZ_CP061091.1"/>
</dbReference>
<dbReference type="Gene3D" id="3.40.50.300">
    <property type="entry name" value="P-loop containing nucleotide triphosphate hydrolases"/>
    <property type="match status" value="1"/>
</dbReference>
<evidence type="ECO:0000313" key="1">
    <source>
        <dbReference type="EMBL" id="MBO1074510.1"/>
    </source>
</evidence>
<dbReference type="Proteomes" id="UP001518990">
    <property type="component" value="Unassembled WGS sequence"/>
</dbReference>
<comment type="caution">
    <text evidence="1">The sequence shown here is derived from an EMBL/GenBank/DDBJ whole genome shotgun (WGS) entry which is preliminary data.</text>
</comment>
<gene>
    <name evidence="1" type="ORF">IAI60_07795</name>
</gene>
<dbReference type="SUPFAM" id="SSF52540">
    <property type="entry name" value="P-loop containing nucleoside triphosphate hydrolases"/>
    <property type="match status" value="1"/>
</dbReference>
<reference evidence="1 2" key="1">
    <citation type="submission" date="2020-09" db="EMBL/GenBank/DDBJ databases">
        <title>Roseomonas.</title>
        <authorList>
            <person name="Zhu W."/>
        </authorList>
    </citation>
    <scope>NUCLEOTIDE SEQUENCE [LARGE SCALE GENOMIC DNA]</scope>
    <source>
        <strain evidence="1 2">1311</strain>
    </source>
</reference>
<organism evidence="1 2">
    <name type="scientific">Roseomonas marmotae</name>
    <dbReference type="NCBI Taxonomy" id="2768161"/>
    <lineage>
        <taxon>Bacteria</taxon>
        <taxon>Pseudomonadati</taxon>
        <taxon>Pseudomonadota</taxon>
        <taxon>Alphaproteobacteria</taxon>
        <taxon>Acetobacterales</taxon>
        <taxon>Roseomonadaceae</taxon>
        <taxon>Roseomonas</taxon>
    </lineage>
</organism>
<name>A0ABS3KC74_9PROT</name>
<accession>A0ABS3KC74</accession>
<keyword evidence="2" id="KW-1185">Reference proteome</keyword>
<proteinExistence type="predicted"/>
<evidence type="ECO:0008006" key="3">
    <source>
        <dbReference type="Google" id="ProtNLM"/>
    </source>
</evidence>